<evidence type="ECO:0000313" key="2">
    <source>
        <dbReference type="Proteomes" id="UP000309997"/>
    </source>
</evidence>
<proteinExistence type="predicted"/>
<sequence>MCELLVCEAHRGGLMGHFGVVKTLDVLHEHFYWPKMKRDVQRIYDKCITCRKAKSRTQPHGLYTPLLVPKEPWVDISMDFVLGLPRSKRGRDSIFVVVDREIVRLHGVPKSIVSDKDVNLHSTTKFSPFEIVYGFNPLTPMDLIPLPIDERVSLDGNRKAQVVKTLHESVRQQIERRNREYGVSATFNVSDLTLFDVGDDSRSNPFEERGDDADQPNTKRNHYNDPLKVPIGPIIRARAKKLKEALNGLVQNLWSKMDLEGLGTFKEHERQPLIHLVQVQEEPNSCGTRG</sequence>
<dbReference type="EMBL" id="RCHU02000003">
    <property type="protein sequence ID" value="KAL3598361.1"/>
    <property type="molecule type" value="Genomic_DNA"/>
</dbReference>
<name>A0ACC4CKF1_POPAL</name>
<accession>A0ACC4CKF1</accession>
<protein>
    <submittedName>
        <fullName evidence="1">Uncharacterized protein</fullName>
    </submittedName>
</protein>
<keyword evidence="2" id="KW-1185">Reference proteome</keyword>
<comment type="caution">
    <text evidence="1">The sequence shown here is derived from an EMBL/GenBank/DDBJ whole genome shotgun (WGS) entry which is preliminary data.</text>
</comment>
<organism evidence="1 2">
    <name type="scientific">Populus alba</name>
    <name type="common">White poplar</name>
    <dbReference type="NCBI Taxonomy" id="43335"/>
    <lineage>
        <taxon>Eukaryota</taxon>
        <taxon>Viridiplantae</taxon>
        <taxon>Streptophyta</taxon>
        <taxon>Embryophyta</taxon>
        <taxon>Tracheophyta</taxon>
        <taxon>Spermatophyta</taxon>
        <taxon>Magnoliopsida</taxon>
        <taxon>eudicotyledons</taxon>
        <taxon>Gunneridae</taxon>
        <taxon>Pentapetalae</taxon>
        <taxon>rosids</taxon>
        <taxon>fabids</taxon>
        <taxon>Malpighiales</taxon>
        <taxon>Salicaceae</taxon>
        <taxon>Saliceae</taxon>
        <taxon>Populus</taxon>
    </lineage>
</organism>
<evidence type="ECO:0000313" key="1">
    <source>
        <dbReference type="EMBL" id="KAL3598361.1"/>
    </source>
</evidence>
<reference evidence="1 2" key="1">
    <citation type="journal article" date="2024" name="Plant Biotechnol. J.">
        <title>Genome and CRISPR/Cas9 system of a widespread forest tree (Populus alba) in the world.</title>
        <authorList>
            <person name="Liu Y.J."/>
            <person name="Jiang P.F."/>
            <person name="Han X.M."/>
            <person name="Li X.Y."/>
            <person name="Wang H.M."/>
            <person name="Wang Y.J."/>
            <person name="Wang X.X."/>
            <person name="Zeng Q.Y."/>
        </authorList>
    </citation>
    <scope>NUCLEOTIDE SEQUENCE [LARGE SCALE GENOMIC DNA]</scope>
    <source>
        <strain evidence="2">cv. PAL-ZL1</strain>
    </source>
</reference>
<gene>
    <name evidence="1" type="ORF">D5086_006279</name>
</gene>
<dbReference type="Proteomes" id="UP000309997">
    <property type="component" value="Unassembled WGS sequence"/>
</dbReference>